<feature type="transmembrane region" description="Helical" evidence="6">
    <location>
        <begin position="85"/>
        <end position="104"/>
    </location>
</feature>
<dbReference type="GO" id="GO:0005886">
    <property type="term" value="C:plasma membrane"/>
    <property type="evidence" value="ECO:0007669"/>
    <property type="project" value="UniProtKB-SubCell"/>
</dbReference>
<keyword evidence="4 6" id="KW-1133">Transmembrane helix</keyword>
<sequence length="125" mass="13639">MKYLMQFGIIIGLSLLGEVLHSAIPLPVPSSVWGMVILFILLCLKVIKLEQVEHAADFLLSIMTVMFVPVGAGLITSYPAIKNDIIGIFVIIIISTVVCFFVTGKVAQFIINKKSNEISEDDSNA</sequence>
<comment type="subcellular location">
    <subcellularLocation>
        <location evidence="1">Cell membrane</location>
        <topology evidence="1">Multi-pass membrane protein</topology>
    </subcellularLocation>
</comment>
<keyword evidence="5 6" id="KW-0472">Membrane</keyword>
<dbReference type="EMBL" id="VSSQ01006187">
    <property type="protein sequence ID" value="MPM31824.1"/>
    <property type="molecule type" value="Genomic_DNA"/>
</dbReference>
<dbReference type="PANTHER" id="PTHR33931:SF2">
    <property type="entry name" value="HOLIN-LIKE PROTEIN CIDA"/>
    <property type="match status" value="1"/>
</dbReference>
<protein>
    <submittedName>
        <fullName evidence="7">Antiholin-like protein LrgA</fullName>
    </submittedName>
</protein>
<evidence type="ECO:0000256" key="4">
    <source>
        <dbReference type="ARBA" id="ARBA00022989"/>
    </source>
</evidence>
<name>A0A644Z0V6_9ZZZZ</name>
<dbReference type="PANTHER" id="PTHR33931">
    <property type="entry name" value="HOLIN-LIKE PROTEIN CIDA-RELATED"/>
    <property type="match status" value="1"/>
</dbReference>
<organism evidence="7">
    <name type="scientific">bioreactor metagenome</name>
    <dbReference type="NCBI Taxonomy" id="1076179"/>
    <lineage>
        <taxon>unclassified sequences</taxon>
        <taxon>metagenomes</taxon>
        <taxon>ecological metagenomes</taxon>
    </lineage>
</organism>
<dbReference type="Pfam" id="PF03788">
    <property type="entry name" value="LrgA"/>
    <property type="match status" value="1"/>
</dbReference>
<dbReference type="InterPro" id="IPR005538">
    <property type="entry name" value="LrgA/CidA"/>
</dbReference>
<keyword evidence="2" id="KW-1003">Cell membrane</keyword>
<evidence type="ECO:0000256" key="3">
    <source>
        <dbReference type="ARBA" id="ARBA00022692"/>
    </source>
</evidence>
<feature type="transmembrane region" description="Helical" evidence="6">
    <location>
        <begin position="32"/>
        <end position="47"/>
    </location>
</feature>
<reference evidence="7" key="1">
    <citation type="submission" date="2019-08" db="EMBL/GenBank/DDBJ databases">
        <authorList>
            <person name="Kucharzyk K."/>
            <person name="Murdoch R.W."/>
            <person name="Higgins S."/>
            <person name="Loffler F."/>
        </authorList>
    </citation>
    <scope>NUCLEOTIDE SEQUENCE</scope>
</reference>
<dbReference type="AlphaFoldDB" id="A0A644Z0V6"/>
<evidence type="ECO:0000313" key="7">
    <source>
        <dbReference type="EMBL" id="MPM31824.1"/>
    </source>
</evidence>
<gene>
    <name evidence="7" type="primary">lrgA_5</name>
    <name evidence="7" type="ORF">SDC9_78381</name>
</gene>
<evidence type="ECO:0000256" key="2">
    <source>
        <dbReference type="ARBA" id="ARBA00022475"/>
    </source>
</evidence>
<evidence type="ECO:0000256" key="6">
    <source>
        <dbReference type="SAM" id="Phobius"/>
    </source>
</evidence>
<evidence type="ECO:0000256" key="1">
    <source>
        <dbReference type="ARBA" id="ARBA00004651"/>
    </source>
</evidence>
<accession>A0A644Z0V6</accession>
<evidence type="ECO:0000256" key="5">
    <source>
        <dbReference type="ARBA" id="ARBA00023136"/>
    </source>
</evidence>
<feature type="transmembrane region" description="Helical" evidence="6">
    <location>
        <begin position="59"/>
        <end position="79"/>
    </location>
</feature>
<comment type="caution">
    <text evidence="7">The sequence shown here is derived from an EMBL/GenBank/DDBJ whole genome shotgun (WGS) entry which is preliminary data.</text>
</comment>
<proteinExistence type="predicted"/>
<keyword evidence="3 6" id="KW-0812">Transmembrane</keyword>